<keyword evidence="2" id="KW-0732">Signal</keyword>
<protein>
    <submittedName>
        <fullName evidence="3">Uncharacterized protein</fullName>
    </submittedName>
</protein>
<dbReference type="RefSeq" id="WP_145375866.1">
    <property type="nucleotide sequence ID" value="NZ_CP036276.1"/>
</dbReference>
<dbReference type="InterPro" id="IPR029018">
    <property type="entry name" value="Hex-like_dom2"/>
</dbReference>
<dbReference type="EMBL" id="CP036276">
    <property type="protein sequence ID" value="QDU43657.1"/>
    <property type="molecule type" value="Genomic_DNA"/>
</dbReference>
<sequence precursor="true">MRSCWVSGIVAACLLLCGGSSLAVAGPAVEVVVGADAPPLERLAATEWVAQVRSLFDVEAAIVESPTGDNPVVLIGSPKTNSAVADAMGADWPELSDQGHLLRSRKLKGQEALVVGGGSPVATLWAVYELGRHFGMRYTAHGDKIPAVKPKLDFTGIDKTLEPQQQQRIWRTVNDFPVGPESWGLAEQKTMLQQLAKLKYNRIMISLWPWQPFVDYEFRGTRKQTATLFFDETFPIDSDTPGRTALDRAPVFTNPDFAAAKTYDEKTAAGKKLLTGIIDEAHRLGMTVGLSISPLEFPKEFAAVLPDAPKPHGIGNLVIGPGPKQTPDDPLFRELVRTKIRAYVETYPTIDHMYFTMPEFPNWNAPAKTSWQRLDEKLGLESVIDYDAVVQAARERQTVANGDRGESAVQGNITTLDFLHNLDPDGTMLKAPDGRQIGGVLTALDPALFPIADKLVPEYIELLHFVDYTARRVVQNKELLAGLPESAAKRSMIILTLADDNVGVLPQLATSDIHALLNETQKLGWAGFSTRYWMVGDLDPTLNYLALAAFDSSVTPQQANVELIDGICGPGVAQRMTLAFDAIEKATAIIDEHDLGFAFPVPGMVMKHYASGPVPAWWEEANAAYNEAMVEMYRSQTRAGKAGRNYILYHAKRHEFAVTYFAAITALRAAAQAKKDGDNELAIEELEKALEAIYNATHCISEVAASNSDRGLIAVMAAYGFRPVSQEYERVEADE</sequence>
<feature type="signal peptide" evidence="2">
    <location>
        <begin position="1"/>
        <end position="25"/>
    </location>
</feature>
<reference evidence="3 4" key="1">
    <citation type="submission" date="2019-02" db="EMBL/GenBank/DDBJ databases">
        <title>Deep-cultivation of Planctomycetes and their phenomic and genomic characterization uncovers novel biology.</title>
        <authorList>
            <person name="Wiegand S."/>
            <person name="Jogler M."/>
            <person name="Boedeker C."/>
            <person name="Pinto D."/>
            <person name="Vollmers J."/>
            <person name="Rivas-Marin E."/>
            <person name="Kohn T."/>
            <person name="Peeters S.H."/>
            <person name="Heuer A."/>
            <person name="Rast P."/>
            <person name="Oberbeckmann S."/>
            <person name="Bunk B."/>
            <person name="Jeske O."/>
            <person name="Meyerdierks A."/>
            <person name="Storesund J.E."/>
            <person name="Kallscheuer N."/>
            <person name="Luecker S."/>
            <person name="Lage O.M."/>
            <person name="Pohl T."/>
            <person name="Merkel B.J."/>
            <person name="Hornburger P."/>
            <person name="Mueller R.-W."/>
            <person name="Bruemmer F."/>
            <person name="Labrenz M."/>
            <person name="Spormann A.M."/>
            <person name="Op den Camp H."/>
            <person name="Overmann J."/>
            <person name="Amann R."/>
            <person name="Jetten M.S.M."/>
            <person name="Mascher T."/>
            <person name="Medema M.H."/>
            <person name="Devos D.P."/>
            <person name="Kaster A.-K."/>
            <person name="Ovreas L."/>
            <person name="Rohde M."/>
            <person name="Galperin M.Y."/>
            <person name="Jogler C."/>
        </authorList>
    </citation>
    <scope>NUCLEOTIDE SEQUENCE [LARGE SCALE GENOMIC DNA]</scope>
    <source>
        <strain evidence="3 4">Mal52</strain>
    </source>
</reference>
<keyword evidence="4" id="KW-1185">Reference proteome</keyword>
<dbReference type="SUPFAM" id="SSF55545">
    <property type="entry name" value="beta-N-acetylhexosaminidase-like domain"/>
    <property type="match status" value="1"/>
</dbReference>
<dbReference type="Proteomes" id="UP000319383">
    <property type="component" value="Chromosome"/>
</dbReference>
<evidence type="ECO:0000313" key="3">
    <source>
        <dbReference type="EMBL" id="QDU43657.1"/>
    </source>
</evidence>
<evidence type="ECO:0000256" key="1">
    <source>
        <dbReference type="ARBA" id="ARBA00022801"/>
    </source>
</evidence>
<dbReference type="Gene3D" id="3.30.379.10">
    <property type="entry name" value="Chitobiase/beta-hexosaminidase domain 2-like"/>
    <property type="match status" value="1"/>
</dbReference>
<dbReference type="AlphaFoldDB" id="A0A517ZMH9"/>
<evidence type="ECO:0000256" key="2">
    <source>
        <dbReference type="SAM" id="SignalP"/>
    </source>
</evidence>
<keyword evidence="1" id="KW-0378">Hydrolase</keyword>
<dbReference type="GO" id="GO:0005975">
    <property type="term" value="P:carbohydrate metabolic process"/>
    <property type="evidence" value="ECO:0007669"/>
    <property type="project" value="UniProtKB-ARBA"/>
</dbReference>
<dbReference type="GO" id="GO:0016787">
    <property type="term" value="F:hydrolase activity"/>
    <property type="evidence" value="ECO:0007669"/>
    <property type="project" value="UniProtKB-KW"/>
</dbReference>
<name>A0A517ZMH9_9PLAN</name>
<evidence type="ECO:0000313" key="4">
    <source>
        <dbReference type="Proteomes" id="UP000319383"/>
    </source>
</evidence>
<organism evidence="3 4">
    <name type="scientific">Symmachiella dynata</name>
    <dbReference type="NCBI Taxonomy" id="2527995"/>
    <lineage>
        <taxon>Bacteria</taxon>
        <taxon>Pseudomonadati</taxon>
        <taxon>Planctomycetota</taxon>
        <taxon>Planctomycetia</taxon>
        <taxon>Planctomycetales</taxon>
        <taxon>Planctomycetaceae</taxon>
        <taxon>Symmachiella</taxon>
    </lineage>
</organism>
<proteinExistence type="predicted"/>
<dbReference type="KEGG" id="sdyn:Mal52_21330"/>
<accession>A0A517ZMH9</accession>
<feature type="chain" id="PRO_5022033223" evidence="2">
    <location>
        <begin position="26"/>
        <end position="735"/>
    </location>
</feature>
<gene>
    <name evidence="3" type="ORF">Mal52_21330</name>
</gene>